<comment type="similarity">
    <text evidence="1">Belongs to the AB hydrolase superfamily.</text>
</comment>
<organism evidence="4 5">
    <name type="scientific">Nonomuraea roseoviolacea subsp. carminata</name>
    <dbReference type="NCBI Taxonomy" id="160689"/>
    <lineage>
        <taxon>Bacteria</taxon>
        <taxon>Bacillati</taxon>
        <taxon>Actinomycetota</taxon>
        <taxon>Actinomycetes</taxon>
        <taxon>Streptosporangiales</taxon>
        <taxon>Streptosporangiaceae</taxon>
        <taxon>Nonomuraea</taxon>
    </lineage>
</organism>
<dbReference type="InterPro" id="IPR050261">
    <property type="entry name" value="FrsA_esterase"/>
</dbReference>
<evidence type="ECO:0000256" key="2">
    <source>
        <dbReference type="ARBA" id="ARBA00022801"/>
    </source>
</evidence>
<dbReference type="InterPro" id="IPR022742">
    <property type="entry name" value="Hydrolase_4"/>
</dbReference>
<comment type="caution">
    <text evidence="4">The sequence shown here is derived from an EMBL/GenBank/DDBJ whole genome shotgun (WGS) entry which is preliminary data.</text>
</comment>
<accession>A0ABT1K3X3</accession>
<dbReference type="SUPFAM" id="SSF53474">
    <property type="entry name" value="alpha/beta-Hydrolases"/>
    <property type="match status" value="1"/>
</dbReference>
<gene>
    <name evidence="4" type="ORF">HD595_004817</name>
</gene>
<dbReference type="Pfam" id="PF12146">
    <property type="entry name" value="Hydrolase_4"/>
    <property type="match status" value="1"/>
</dbReference>
<keyword evidence="5" id="KW-1185">Reference proteome</keyword>
<keyword evidence="2" id="KW-0378">Hydrolase</keyword>
<evidence type="ECO:0000313" key="4">
    <source>
        <dbReference type="EMBL" id="MCP2348695.1"/>
    </source>
</evidence>
<evidence type="ECO:0000259" key="3">
    <source>
        <dbReference type="Pfam" id="PF12146"/>
    </source>
</evidence>
<reference evidence="4 5" key="1">
    <citation type="submission" date="2022-06" db="EMBL/GenBank/DDBJ databases">
        <title>Sequencing the genomes of 1000 actinobacteria strains.</title>
        <authorList>
            <person name="Klenk H.-P."/>
        </authorList>
    </citation>
    <scope>NUCLEOTIDE SEQUENCE [LARGE SCALE GENOMIC DNA]</scope>
    <source>
        <strain evidence="4 5">DSM 44170</strain>
    </source>
</reference>
<dbReference type="PANTHER" id="PTHR22946:SF9">
    <property type="entry name" value="POLYKETIDE TRANSFERASE AF380"/>
    <property type="match status" value="1"/>
</dbReference>
<dbReference type="PANTHER" id="PTHR22946">
    <property type="entry name" value="DIENELACTONE HYDROLASE DOMAIN-CONTAINING PROTEIN-RELATED"/>
    <property type="match status" value="1"/>
</dbReference>
<dbReference type="Gene3D" id="1.10.10.800">
    <property type="match status" value="1"/>
</dbReference>
<proteinExistence type="inferred from homology"/>
<feature type="domain" description="Serine aminopeptidase S33" evidence="3">
    <location>
        <begin position="56"/>
        <end position="275"/>
    </location>
</feature>
<dbReference type="InterPro" id="IPR029058">
    <property type="entry name" value="AB_hydrolase_fold"/>
</dbReference>
<evidence type="ECO:0000313" key="5">
    <source>
        <dbReference type="Proteomes" id="UP001320766"/>
    </source>
</evidence>
<dbReference type="Gene3D" id="3.40.50.1820">
    <property type="entry name" value="alpha/beta hydrolase"/>
    <property type="match status" value="1"/>
</dbReference>
<dbReference type="EMBL" id="JAMZEC010000001">
    <property type="protein sequence ID" value="MCP2348695.1"/>
    <property type="molecule type" value="Genomic_DNA"/>
</dbReference>
<name>A0ABT1K3X3_9ACTN</name>
<dbReference type="Proteomes" id="UP001320766">
    <property type="component" value="Unassembled WGS sequence"/>
</dbReference>
<protein>
    <submittedName>
        <fullName evidence="4">Pimeloyl-ACP methyl ester carboxylesterase</fullName>
    </submittedName>
</protein>
<sequence length="325" mass="34495">MTSTHPGAGARESGKREEVRFASGDTECAAWHYPGTNGACVVMAGGFAVPKEPATDLFAKRFHDAGFSVLAFDYRGVGTSGGQPRLVLPVKKQLADWAAAIAFAAALPEVDPGRIALWAFSMSGGHVIRVAARNPRVAAVIAQTPNVGGPAAMLSAASHQKPLAMLRFTGRGIADAVGALVGRRPLLVPLAGEPGAVAMLTTPDVGDGARALDPDRRHPDWRQEVAARSALRLLFYQPGRDTSRVRSPLLVLICDEDRTAPPGPAIHAARRAPRAELVRMPGRHYAPFMEMHEQALDVELAFLRRHLLGDARGASGAVPVDAARR</sequence>
<evidence type="ECO:0000256" key="1">
    <source>
        <dbReference type="ARBA" id="ARBA00008645"/>
    </source>
</evidence>
<dbReference type="RefSeq" id="WP_253772661.1">
    <property type="nucleotide sequence ID" value="NZ_BAAAVE010000007.1"/>
</dbReference>